<dbReference type="SMART" id="SM00507">
    <property type="entry name" value="HNHc"/>
    <property type="match status" value="1"/>
</dbReference>
<gene>
    <name evidence="2" type="ORF">A3840_18700</name>
</gene>
<proteinExistence type="predicted"/>
<dbReference type="EMBL" id="LVVY01000149">
    <property type="protein sequence ID" value="OAM73049.1"/>
    <property type="molecule type" value="Genomic_DNA"/>
</dbReference>
<dbReference type="Gene3D" id="1.10.30.50">
    <property type="match status" value="1"/>
</dbReference>
<accession>A0A178HKJ8</accession>
<dbReference type="InterPro" id="IPR002711">
    <property type="entry name" value="HNH"/>
</dbReference>
<protein>
    <recommendedName>
        <fullName evidence="1">HNH nuclease domain-containing protein</fullName>
    </recommendedName>
</protein>
<dbReference type="GO" id="GO:0004519">
    <property type="term" value="F:endonuclease activity"/>
    <property type="evidence" value="ECO:0007669"/>
    <property type="project" value="InterPro"/>
</dbReference>
<dbReference type="OrthoDB" id="64523at2"/>
<feature type="domain" description="HNH nuclease" evidence="1">
    <location>
        <begin position="8"/>
        <end position="61"/>
    </location>
</feature>
<dbReference type="CDD" id="cd00085">
    <property type="entry name" value="HNHc"/>
    <property type="match status" value="1"/>
</dbReference>
<dbReference type="GO" id="GO:0003676">
    <property type="term" value="F:nucleic acid binding"/>
    <property type="evidence" value="ECO:0007669"/>
    <property type="project" value="InterPro"/>
</dbReference>
<organism evidence="2 3">
    <name type="scientific">Devosia elaeis</name>
    <dbReference type="NCBI Taxonomy" id="1770058"/>
    <lineage>
        <taxon>Bacteria</taxon>
        <taxon>Pseudomonadati</taxon>
        <taxon>Pseudomonadota</taxon>
        <taxon>Alphaproteobacteria</taxon>
        <taxon>Hyphomicrobiales</taxon>
        <taxon>Devosiaceae</taxon>
        <taxon>Devosia</taxon>
    </lineage>
</organism>
<keyword evidence="3" id="KW-1185">Reference proteome</keyword>
<dbReference type="GO" id="GO:0008270">
    <property type="term" value="F:zinc ion binding"/>
    <property type="evidence" value="ECO:0007669"/>
    <property type="project" value="InterPro"/>
</dbReference>
<evidence type="ECO:0000313" key="3">
    <source>
        <dbReference type="Proteomes" id="UP000078389"/>
    </source>
</evidence>
<evidence type="ECO:0000313" key="2">
    <source>
        <dbReference type="EMBL" id="OAM73049.1"/>
    </source>
</evidence>
<dbReference type="Proteomes" id="UP000078389">
    <property type="component" value="Unassembled WGS sequence"/>
</dbReference>
<dbReference type="STRING" id="1770058.A3840_18700"/>
<reference evidence="2 3" key="1">
    <citation type="submission" date="2016-03" db="EMBL/GenBank/DDBJ databases">
        <title>Genome sequencing of Devosia sp. S37.</title>
        <authorList>
            <person name="Mohd Nor M."/>
        </authorList>
    </citation>
    <scope>NUCLEOTIDE SEQUENCE [LARGE SCALE GENOMIC DNA]</scope>
    <source>
        <strain evidence="2 3">S37</strain>
    </source>
</reference>
<dbReference type="AlphaFoldDB" id="A0A178HKJ8"/>
<sequence>MERDLISKGRKAAAARQAGCCKYCFVPFSVSPATAEHRVPRSKGGSNLGHNIDAACERCNKLKATMGAKRFVGVIKGTPQIGAPLELTLAWSRRRIWLKTHRVCRDIGRIVGMADTGPLGVGRAAA</sequence>
<evidence type="ECO:0000259" key="1">
    <source>
        <dbReference type="SMART" id="SM00507"/>
    </source>
</evidence>
<dbReference type="InterPro" id="IPR003615">
    <property type="entry name" value="HNH_nuc"/>
</dbReference>
<dbReference type="Pfam" id="PF01844">
    <property type="entry name" value="HNH"/>
    <property type="match status" value="1"/>
</dbReference>
<dbReference type="RefSeq" id="WP_067460714.1">
    <property type="nucleotide sequence ID" value="NZ_LVVY01000149.1"/>
</dbReference>
<comment type="caution">
    <text evidence="2">The sequence shown here is derived from an EMBL/GenBank/DDBJ whole genome shotgun (WGS) entry which is preliminary data.</text>
</comment>
<name>A0A178HKJ8_9HYPH</name>